<proteinExistence type="predicted"/>
<dbReference type="AlphaFoldDB" id="A0A2N3V887"/>
<keyword evidence="2" id="KW-0238">DNA-binding</keyword>
<name>A0A2N3V887_9NOCA</name>
<dbReference type="OrthoDB" id="4549950at2"/>
<evidence type="ECO:0000313" key="2">
    <source>
        <dbReference type="EMBL" id="PKV77839.1"/>
    </source>
</evidence>
<dbReference type="Pfam" id="PF02575">
    <property type="entry name" value="YbaB_DNA_bd"/>
    <property type="match status" value="1"/>
</dbReference>
<reference evidence="2 3" key="1">
    <citation type="submission" date="2017-12" db="EMBL/GenBank/DDBJ databases">
        <title>Sequencing the genomes of 1000 Actinobacteria strains.</title>
        <authorList>
            <person name="Klenk H.-P."/>
        </authorList>
    </citation>
    <scope>NUCLEOTIDE SEQUENCE [LARGE SCALE GENOMIC DNA]</scope>
    <source>
        <strain evidence="2 3">DSM 44489</strain>
    </source>
</reference>
<dbReference type="GO" id="GO:0003677">
    <property type="term" value="F:DNA binding"/>
    <property type="evidence" value="ECO:0007669"/>
    <property type="project" value="UniProtKB-KW"/>
</dbReference>
<dbReference type="InterPro" id="IPR004401">
    <property type="entry name" value="YbaB/EbfC"/>
</dbReference>
<keyword evidence="3" id="KW-1185">Reference proteome</keyword>
<feature type="region of interest" description="Disordered" evidence="1">
    <location>
        <begin position="118"/>
        <end position="158"/>
    </location>
</feature>
<dbReference type="Gene3D" id="3.30.1310.10">
    <property type="entry name" value="Nucleoid-associated protein YbaB-like domain"/>
    <property type="match status" value="1"/>
</dbReference>
<accession>A0A2N3V887</accession>
<dbReference type="SUPFAM" id="SSF82607">
    <property type="entry name" value="YbaB-like"/>
    <property type="match status" value="1"/>
</dbReference>
<dbReference type="RefSeq" id="WP_101464408.1">
    <property type="nucleotide sequence ID" value="NZ_JBEZZV010000005.1"/>
</dbReference>
<feature type="compositionally biased region" description="Basic and acidic residues" evidence="1">
    <location>
        <begin position="133"/>
        <end position="150"/>
    </location>
</feature>
<dbReference type="InterPro" id="IPR036894">
    <property type="entry name" value="YbaB-like_sf"/>
</dbReference>
<organism evidence="2 3">
    <name type="scientific">Nocardia fluminea</name>
    <dbReference type="NCBI Taxonomy" id="134984"/>
    <lineage>
        <taxon>Bacteria</taxon>
        <taxon>Bacillati</taxon>
        <taxon>Actinomycetota</taxon>
        <taxon>Actinomycetes</taxon>
        <taxon>Mycobacteriales</taxon>
        <taxon>Nocardiaceae</taxon>
        <taxon>Nocardia</taxon>
    </lineage>
</organism>
<comment type="caution">
    <text evidence="2">The sequence shown here is derived from an EMBL/GenBank/DDBJ whole genome shotgun (WGS) entry which is preliminary data.</text>
</comment>
<dbReference type="EMBL" id="PJMW01000002">
    <property type="protein sequence ID" value="PKV77839.1"/>
    <property type="molecule type" value="Genomic_DNA"/>
</dbReference>
<dbReference type="Proteomes" id="UP000233766">
    <property type="component" value="Unassembled WGS sequence"/>
</dbReference>
<dbReference type="GeneID" id="97470788"/>
<protein>
    <submittedName>
        <fullName evidence="2">YbaB/EbfC DNA-binding family protein</fullName>
    </submittedName>
</protein>
<sequence>MANEHAKAQMADILETVQTQMRAIAQVQQDRAKIIASATVRKRVTVTVNADYKVIETKFTPDIDDLTYTEIAKAVTEAAQQASVEVARKTQALMAPIQSERARLPKITELVDDMDGFAIPQPVEASLEPPNSPERERLSTDEEDGSRDPSRPATDAGW</sequence>
<gene>
    <name evidence="2" type="ORF">ATK86_2192</name>
</gene>
<evidence type="ECO:0000256" key="1">
    <source>
        <dbReference type="SAM" id="MobiDB-lite"/>
    </source>
</evidence>
<evidence type="ECO:0000313" key="3">
    <source>
        <dbReference type="Proteomes" id="UP000233766"/>
    </source>
</evidence>